<accession>A0A444XYX7</accession>
<organism evidence="2 3">
    <name type="scientific">Arachis hypogaea</name>
    <name type="common">Peanut</name>
    <dbReference type="NCBI Taxonomy" id="3818"/>
    <lineage>
        <taxon>Eukaryota</taxon>
        <taxon>Viridiplantae</taxon>
        <taxon>Streptophyta</taxon>
        <taxon>Embryophyta</taxon>
        <taxon>Tracheophyta</taxon>
        <taxon>Spermatophyta</taxon>
        <taxon>Magnoliopsida</taxon>
        <taxon>eudicotyledons</taxon>
        <taxon>Gunneridae</taxon>
        <taxon>Pentapetalae</taxon>
        <taxon>rosids</taxon>
        <taxon>fabids</taxon>
        <taxon>Fabales</taxon>
        <taxon>Fabaceae</taxon>
        <taxon>Papilionoideae</taxon>
        <taxon>50 kb inversion clade</taxon>
        <taxon>dalbergioids sensu lato</taxon>
        <taxon>Dalbergieae</taxon>
        <taxon>Pterocarpus clade</taxon>
        <taxon>Arachis</taxon>
    </lineage>
</organism>
<evidence type="ECO:0000313" key="3">
    <source>
        <dbReference type="Proteomes" id="UP000289738"/>
    </source>
</evidence>
<proteinExistence type="predicted"/>
<evidence type="ECO:0000313" key="2">
    <source>
        <dbReference type="EMBL" id="RYQ94856.1"/>
    </source>
</evidence>
<feature type="region of interest" description="Disordered" evidence="1">
    <location>
        <begin position="1"/>
        <end position="21"/>
    </location>
</feature>
<comment type="caution">
    <text evidence="2">The sequence shown here is derived from an EMBL/GenBank/DDBJ whole genome shotgun (WGS) entry which is preliminary data.</text>
</comment>
<evidence type="ECO:0000256" key="1">
    <source>
        <dbReference type="SAM" id="MobiDB-lite"/>
    </source>
</evidence>
<protein>
    <submittedName>
        <fullName evidence="2">Uncharacterized protein</fullName>
    </submittedName>
</protein>
<dbReference type="EMBL" id="SDMP01000018">
    <property type="protein sequence ID" value="RYQ94856.1"/>
    <property type="molecule type" value="Genomic_DNA"/>
</dbReference>
<dbReference type="AlphaFoldDB" id="A0A444XYX7"/>
<sequence>MSSKALNVFEGDTPTQRADSIPIDPIPITSVSLSMAREKVSWKLVEEEECFYLIFYEKKGAYSAVGVDQKRGIFTIDLLSYQ</sequence>
<gene>
    <name evidence="2" type="ORF">Ahy_B08g089805</name>
</gene>
<keyword evidence="3" id="KW-1185">Reference proteome</keyword>
<name>A0A444XYX7_ARAHY</name>
<reference evidence="2 3" key="1">
    <citation type="submission" date="2019-01" db="EMBL/GenBank/DDBJ databases">
        <title>Sequencing of cultivated peanut Arachis hypogaea provides insights into genome evolution and oil improvement.</title>
        <authorList>
            <person name="Chen X."/>
        </authorList>
    </citation>
    <scope>NUCLEOTIDE SEQUENCE [LARGE SCALE GENOMIC DNA]</scope>
    <source>
        <strain evidence="3">cv. Fuhuasheng</strain>
        <tissue evidence="2">Leaves</tissue>
    </source>
</reference>
<dbReference type="Proteomes" id="UP000289738">
    <property type="component" value="Chromosome B08"/>
</dbReference>